<protein>
    <recommendedName>
        <fullName evidence="1">Nif11 domain-containing protein</fullName>
    </recommendedName>
</protein>
<dbReference type="EMBL" id="FQTV01000005">
    <property type="protein sequence ID" value="SHF10729.1"/>
    <property type="molecule type" value="Genomic_DNA"/>
</dbReference>
<gene>
    <name evidence="2" type="ORF">SAMN05444405_105117</name>
</gene>
<dbReference type="InterPro" id="IPR012903">
    <property type="entry name" value="Nif11"/>
</dbReference>
<evidence type="ECO:0000313" key="3">
    <source>
        <dbReference type="Proteomes" id="UP000184509"/>
    </source>
</evidence>
<name>A0A1M4YY24_9BACE</name>
<dbReference type="Proteomes" id="UP000184509">
    <property type="component" value="Unassembled WGS sequence"/>
</dbReference>
<dbReference type="Pfam" id="PF07862">
    <property type="entry name" value="Nif11"/>
    <property type="match status" value="1"/>
</dbReference>
<dbReference type="STRING" id="1297750.SAMN05444405_105117"/>
<evidence type="ECO:0000259" key="1">
    <source>
        <dbReference type="Pfam" id="PF07862"/>
    </source>
</evidence>
<accession>A0A1M4YY24</accession>
<dbReference type="AlphaFoldDB" id="A0A1M4YY24"/>
<sequence>MSIKNAMTFISKVDSDKLLRTECYKCKTKQELLAFLQTQLMLFTEEEFEEAINIMLFKCQSYEDADKIKQVEAWFTLFH</sequence>
<keyword evidence="3" id="KW-1185">Reference proteome</keyword>
<dbReference type="RefSeq" id="WP_073400285.1">
    <property type="nucleotide sequence ID" value="NZ_FQTV01000005.1"/>
</dbReference>
<proteinExistence type="predicted"/>
<dbReference type="OrthoDB" id="1122091at2"/>
<feature type="domain" description="Nif11" evidence="1">
    <location>
        <begin position="1"/>
        <end position="39"/>
    </location>
</feature>
<evidence type="ECO:0000313" key="2">
    <source>
        <dbReference type="EMBL" id="SHF10729.1"/>
    </source>
</evidence>
<reference evidence="2 3" key="1">
    <citation type="submission" date="2016-11" db="EMBL/GenBank/DDBJ databases">
        <authorList>
            <person name="Jaros S."/>
            <person name="Januszkiewicz K."/>
            <person name="Wedrychowicz H."/>
        </authorList>
    </citation>
    <scope>NUCLEOTIDE SEQUENCE [LARGE SCALE GENOMIC DNA]</scope>
    <source>
        <strain evidence="2 3">DSM 26991</strain>
    </source>
</reference>
<organism evidence="2 3">
    <name type="scientific">Bacteroides luti</name>
    <dbReference type="NCBI Taxonomy" id="1297750"/>
    <lineage>
        <taxon>Bacteria</taxon>
        <taxon>Pseudomonadati</taxon>
        <taxon>Bacteroidota</taxon>
        <taxon>Bacteroidia</taxon>
        <taxon>Bacteroidales</taxon>
        <taxon>Bacteroidaceae</taxon>
        <taxon>Bacteroides</taxon>
    </lineage>
</organism>